<feature type="binding site" evidence="5">
    <location>
        <begin position="183"/>
        <end position="186"/>
    </location>
    <ligand>
        <name>substrate</name>
    </ligand>
</feature>
<dbReference type="EMBL" id="PDKT01000001">
    <property type="protein sequence ID" value="PPI88124.1"/>
    <property type="molecule type" value="Genomic_DNA"/>
</dbReference>
<evidence type="ECO:0000256" key="5">
    <source>
        <dbReference type="HAMAP-Rule" id="MF_02126"/>
    </source>
</evidence>
<dbReference type="Pfam" id="PF13847">
    <property type="entry name" value="Methyltransf_31"/>
    <property type="match status" value="1"/>
</dbReference>
<dbReference type="PANTHER" id="PTHR18895">
    <property type="entry name" value="HEMK METHYLTRANSFERASE"/>
    <property type="match status" value="1"/>
</dbReference>
<evidence type="ECO:0000256" key="3">
    <source>
        <dbReference type="ARBA" id="ARBA00022691"/>
    </source>
</evidence>
<dbReference type="GO" id="GO:0003676">
    <property type="term" value="F:nucleic acid binding"/>
    <property type="evidence" value="ECO:0007669"/>
    <property type="project" value="InterPro"/>
</dbReference>
<dbReference type="CDD" id="cd02440">
    <property type="entry name" value="AdoMet_MTases"/>
    <property type="match status" value="1"/>
</dbReference>
<dbReference type="OrthoDB" id="9800643at2"/>
<comment type="catalytic activity">
    <reaction evidence="4 5">
        <text>L-glutaminyl-[peptide chain release factor] + S-adenosyl-L-methionine = N(5)-methyl-L-glutaminyl-[peptide chain release factor] + S-adenosyl-L-homocysteine + H(+)</text>
        <dbReference type="Rhea" id="RHEA:42896"/>
        <dbReference type="Rhea" id="RHEA-COMP:10271"/>
        <dbReference type="Rhea" id="RHEA-COMP:10272"/>
        <dbReference type="ChEBI" id="CHEBI:15378"/>
        <dbReference type="ChEBI" id="CHEBI:30011"/>
        <dbReference type="ChEBI" id="CHEBI:57856"/>
        <dbReference type="ChEBI" id="CHEBI:59789"/>
        <dbReference type="ChEBI" id="CHEBI:61891"/>
        <dbReference type="EC" id="2.1.1.297"/>
    </reaction>
</comment>
<dbReference type="InterPro" id="IPR002052">
    <property type="entry name" value="DNA_methylase_N6_adenine_CS"/>
</dbReference>
<comment type="function">
    <text evidence="5">Methylates the class 1 translation termination release factors RF1/PrfA and RF2/PrfB on the glutamine residue of the universally conserved GGQ motif.</text>
</comment>
<feature type="binding site" evidence="5">
    <location>
        <begin position="117"/>
        <end position="121"/>
    </location>
    <ligand>
        <name>S-adenosyl-L-methionine</name>
        <dbReference type="ChEBI" id="CHEBI:59789"/>
    </ligand>
</feature>
<dbReference type="InterPro" id="IPR004556">
    <property type="entry name" value="HemK-like"/>
</dbReference>
<dbReference type="RefSeq" id="WP_136130734.1">
    <property type="nucleotide sequence ID" value="NZ_PDKT01000001.1"/>
</dbReference>
<dbReference type="FunFam" id="3.40.50.150:FF:000053">
    <property type="entry name" value="Release factor glutamine methyltransferase"/>
    <property type="match status" value="1"/>
</dbReference>
<dbReference type="HAMAP" id="MF_02126">
    <property type="entry name" value="RF_methyltr_PrmC"/>
    <property type="match status" value="1"/>
</dbReference>
<feature type="domain" description="Release factor glutamine methyltransferase N-terminal" evidence="7">
    <location>
        <begin position="6"/>
        <end position="73"/>
    </location>
</feature>
<proteinExistence type="inferred from homology"/>
<dbReference type="SUPFAM" id="SSF53335">
    <property type="entry name" value="S-adenosyl-L-methionine-dependent methyltransferases"/>
    <property type="match status" value="1"/>
</dbReference>
<dbReference type="InterPro" id="IPR025714">
    <property type="entry name" value="Methyltranfer_dom"/>
</dbReference>
<dbReference type="GO" id="GO:0032259">
    <property type="term" value="P:methylation"/>
    <property type="evidence" value="ECO:0007669"/>
    <property type="project" value="UniProtKB-KW"/>
</dbReference>
<dbReference type="GO" id="GO:0102559">
    <property type="term" value="F:peptide chain release factor N(5)-glutamine methyltransferase activity"/>
    <property type="evidence" value="ECO:0007669"/>
    <property type="project" value="UniProtKB-EC"/>
</dbReference>
<organism evidence="8 9">
    <name type="scientific">Candidatus Pantoea edessiphila</name>
    <dbReference type="NCBI Taxonomy" id="2044610"/>
    <lineage>
        <taxon>Bacteria</taxon>
        <taxon>Pseudomonadati</taxon>
        <taxon>Pseudomonadota</taxon>
        <taxon>Gammaproteobacteria</taxon>
        <taxon>Enterobacterales</taxon>
        <taxon>Erwiniaceae</taxon>
        <taxon>Pantoea</taxon>
    </lineage>
</organism>
<comment type="similarity">
    <text evidence="5">Belongs to the protein N5-glutamine methyltransferase family. PrmC subfamily.</text>
</comment>
<dbReference type="InterPro" id="IPR040758">
    <property type="entry name" value="PrmC_N"/>
</dbReference>
<dbReference type="PANTHER" id="PTHR18895:SF74">
    <property type="entry name" value="MTRF1L RELEASE FACTOR GLUTAMINE METHYLTRANSFERASE"/>
    <property type="match status" value="1"/>
</dbReference>
<reference evidence="8 9" key="1">
    <citation type="journal article" date="2018" name="Genome Biol. Evol.">
        <title>Cladogenesis and Genomic Streamlining in Extracellular Endosymbionts of Tropical Stink Bugs.</title>
        <authorList>
            <person name="Otero-Bravo A."/>
            <person name="Goffredi S."/>
            <person name="Sabree Z.L."/>
        </authorList>
    </citation>
    <scope>NUCLEOTIDE SEQUENCE [LARGE SCALE GENOMIC DNA]</scope>
    <source>
        <strain evidence="8 9">SoEE</strain>
    </source>
</reference>
<dbReference type="Gene3D" id="3.40.50.150">
    <property type="entry name" value="Vaccinia Virus protein VP39"/>
    <property type="match status" value="1"/>
</dbReference>
<dbReference type="NCBIfam" id="TIGR00536">
    <property type="entry name" value="hemK_fam"/>
    <property type="match status" value="1"/>
</dbReference>
<feature type="binding site" evidence="5">
    <location>
        <position position="168"/>
    </location>
    <ligand>
        <name>S-adenosyl-L-methionine</name>
        <dbReference type="ChEBI" id="CHEBI:59789"/>
    </ligand>
</feature>
<dbReference type="InterPro" id="IPR029063">
    <property type="entry name" value="SAM-dependent_MTases_sf"/>
</dbReference>
<evidence type="ECO:0000256" key="2">
    <source>
        <dbReference type="ARBA" id="ARBA00022679"/>
    </source>
</evidence>
<dbReference type="Pfam" id="PF17827">
    <property type="entry name" value="PrmC_N"/>
    <property type="match status" value="1"/>
</dbReference>
<gene>
    <name evidence="5 8" type="primary">prmC</name>
    <name evidence="8" type="ORF">CRV12_00595</name>
</gene>
<dbReference type="InterPro" id="IPR050320">
    <property type="entry name" value="N5-glutamine_MTase"/>
</dbReference>
<sequence>MNIRNWLQKAIITLHHSDSPKLDAQTILSFAMGKSIAWLYAFDEIIINDDKLIFLDELLIRRFNGEPLAYVIGQCEFWSLTLKVICDTMIPRYDTEIIVEQSLNYLSKPSLKILDLGTGTGAIALSIASERPQCKVFGIDCISTVVKNAQYNAVNLNISNATFFLSYWFNNIPQNKFDLIVSNPPYIEVNSPYLKLGDVRFEPTSALVSDENGLSDLKAIIKNSFHWLTYDGWLLLEHGWKQGKAVRNIMQQYGYRKISTIKDYGGNPRVTLGKAPT</sequence>
<dbReference type="Gene3D" id="1.10.8.10">
    <property type="entry name" value="DNA helicase RuvA subunit, C-terminal domain"/>
    <property type="match status" value="1"/>
</dbReference>
<dbReference type="PROSITE" id="PS00092">
    <property type="entry name" value="N6_MTASE"/>
    <property type="match status" value="1"/>
</dbReference>
<keyword evidence="1 5" id="KW-0489">Methyltransferase</keyword>
<evidence type="ECO:0000313" key="9">
    <source>
        <dbReference type="Proteomes" id="UP000296153"/>
    </source>
</evidence>
<dbReference type="AlphaFoldDB" id="A0A2P5T0K2"/>
<evidence type="ECO:0000259" key="6">
    <source>
        <dbReference type="Pfam" id="PF13847"/>
    </source>
</evidence>
<feature type="binding site" evidence="5">
    <location>
        <position position="183"/>
    </location>
    <ligand>
        <name>S-adenosyl-L-methionine</name>
        <dbReference type="ChEBI" id="CHEBI:59789"/>
    </ligand>
</feature>
<dbReference type="NCBIfam" id="TIGR03534">
    <property type="entry name" value="RF_mod_PrmC"/>
    <property type="match status" value="1"/>
</dbReference>
<name>A0A2P5T0K2_9GAMM</name>
<dbReference type="InterPro" id="IPR019874">
    <property type="entry name" value="RF_methyltr_PrmC"/>
</dbReference>
<comment type="caution">
    <text evidence="8">The sequence shown here is derived from an EMBL/GenBank/DDBJ whole genome shotgun (WGS) entry which is preliminary data.</text>
</comment>
<accession>A0A2P5T0K2</accession>
<feature type="binding site" evidence="5">
    <location>
        <position position="140"/>
    </location>
    <ligand>
        <name>S-adenosyl-L-methionine</name>
        <dbReference type="ChEBI" id="CHEBI:59789"/>
    </ligand>
</feature>
<evidence type="ECO:0000256" key="4">
    <source>
        <dbReference type="ARBA" id="ARBA00048391"/>
    </source>
</evidence>
<evidence type="ECO:0000313" key="8">
    <source>
        <dbReference type="EMBL" id="PPI88124.1"/>
    </source>
</evidence>
<evidence type="ECO:0000259" key="7">
    <source>
        <dbReference type="Pfam" id="PF17827"/>
    </source>
</evidence>
<dbReference type="Proteomes" id="UP000296153">
    <property type="component" value="Unassembled WGS sequence"/>
</dbReference>
<keyword evidence="3 5" id="KW-0949">S-adenosyl-L-methionine</keyword>
<protein>
    <recommendedName>
        <fullName evidence="5">Release factor glutamine methyltransferase</fullName>
        <shortName evidence="5">RF MTase</shortName>
        <ecNumber evidence="5">2.1.1.297</ecNumber>
    </recommendedName>
    <alternativeName>
        <fullName evidence="5">N5-glutamine methyltransferase PrmC</fullName>
    </alternativeName>
    <alternativeName>
        <fullName evidence="5">Protein-(glutamine-N5) MTase PrmC</fullName>
    </alternativeName>
    <alternativeName>
        <fullName evidence="5">Protein-glutamine N-methyltransferase PrmC</fullName>
    </alternativeName>
</protein>
<keyword evidence="2 5" id="KW-0808">Transferase</keyword>
<feature type="domain" description="Methyltransferase" evidence="6">
    <location>
        <begin position="108"/>
        <end position="240"/>
    </location>
</feature>
<dbReference type="EC" id="2.1.1.297" evidence="5"/>
<evidence type="ECO:0000256" key="1">
    <source>
        <dbReference type="ARBA" id="ARBA00022603"/>
    </source>
</evidence>